<organism evidence="4 5">
    <name type="scientific">Actinomadura vinacea</name>
    <dbReference type="NCBI Taxonomy" id="115336"/>
    <lineage>
        <taxon>Bacteria</taxon>
        <taxon>Bacillati</taxon>
        <taxon>Actinomycetota</taxon>
        <taxon>Actinomycetes</taxon>
        <taxon>Streptosporangiales</taxon>
        <taxon>Thermomonosporaceae</taxon>
        <taxon>Actinomadura</taxon>
    </lineage>
</organism>
<feature type="compositionally biased region" description="Gly residues" evidence="3">
    <location>
        <begin position="106"/>
        <end position="115"/>
    </location>
</feature>
<dbReference type="RefSeq" id="WP_344596304.1">
    <property type="nucleotide sequence ID" value="NZ_BAAARW010000037.1"/>
</dbReference>
<evidence type="ECO:0000256" key="2">
    <source>
        <dbReference type="RuleBase" id="RU362080"/>
    </source>
</evidence>
<dbReference type="EMBL" id="BAAARW010000037">
    <property type="protein sequence ID" value="GAA2449846.1"/>
    <property type="molecule type" value="Genomic_DNA"/>
</dbReference>
<comment type="function">
    <text evidence="2">Antitoxin component of a type II toxin-antitoxin (TA) system.</text>
</comment>
<comment type="caution">
    <text evidence="4">The sequence shown here is derived from an EMBL/GenBank/DDBJ whole genome shotgun (WGS) entry which is preliminary data.</text>
</comment>
<feature type="compositionally biased region" description="Low complexity" evidence="3">
    <location>
        <begin position="80"/>
        <end position="95"/>
    </location>
</feature>
<sequence length="115" mass="12160">MNSVEKAVTEARKEFADLVNRVAYTGERVALTRRGKIMAALVSAEDLELLESLRAGRIDLVQGGRPGAADEHPAAPPQAAPQTGPQTAPQPQHAPLRIAAEYRPGGPSGRPGFGR</sequence>
<accession>A0ABN3K5C2</accession>
<protein>
    <recommendedName>
        <fullName evidence="2">Antitoxin</fullName>
    </recommendedName>
</protein>
<evidence type="ECO:0000313" key="4">
    <source>
        <dbReference type="EMBL" id="GAA2449846.1"/>
    </source>
</evidence>
<evidence type="ECO:0000256" key="3">
    <source>
        <dbReference type="SAM" id="MobiDB-lite"/>
    </source>
</evidence>
<dbReference type="NCBIfam" id="TIGR01552">
    <property type="entry name" value="phd_fam"/>
    <property type="match status" value="1"/>
</dbReference>
<dbReference type="Proteomes" id="UP001501231">
    <property type="component" value="Unassembled WGS sequence"/>
</dbReference>
<dbReference type="InterPro" id="IPR036165">
    <property type="entry name" value="YefM-like_sf"/>
</dbReference>
<evidence type="ECO:0000313" key="5">
    <source>
        <dbReference type="Proteomes" id="UP001501231"/>
    </source>
</evidence>
<evidence type="ECO:0000256" key="1">
    <source>
        <dbReference type="ARBA" id="ARBA00009981"/>
    </source>
</evidence>
<dbReference type="SUPFAM" id="SSF143120">
    <property type="entry name" value="YefM-like"/>
    <property type="match status" value="1"/>
</dbReference>
<comment type="similarity">
    <text evidence="1 2">Belongs to the phD/YefM antitoxin family.</text>
</comment>
<reference evidence="4 5" key="1">
    <citation type="journal article" date="2019" name="Int. J. Syst. Evol. Microbiol.">
        <title>The Global Catalogue of Microorganisms (GCM) 10K type strain sequencing project: providing services to taxonomists for standard genome sequencing and annotation.</title>
        <authorList>
            <consortium name="The Broad Institute Genomics Platform"/>
            <consortium name="The Broad Institute Genome Sequencing Center for Infectious Disease"/>
            <person name="Wu L."/>
            <person name="Ma J."/>
        </authorList>
    </citation>
    <scope>NUCLEOTIDE SEQUENCE [LARGE SCALE GENOMIC DNA]</scope>
    <source>
        <strain evidence="4 5">JCM 3325</strain>
    </source>
</reference>
<dbReference type="InterPro" id="IPR006442">
    <property type="entry name" value="Antitoxin_Phd/YefM"/>
</dbReference>
<feature type="region of interest" description="Disordered" evidence="3">
    <location>
        <begin position="61"/>
        <end position="115"/>
    </location>
</feature>
<dbReference type="Pfam" id="PF02604">
    <property type="entry name" value="PhdYeFM_antitox"/>
    <property type="match status" value="1"/>
</dbReference>
<keyword evidence="5" id="KW-1185">Reference proteome</keyword>
<gene>
    <name evidence="4" type="ORF">GCM10010191_79500</name>
</gene>
<name>A0ABN3K5C2_9ACTN</name>
<dbReference type="Gene3D" id="3.40.1620.10">
    <property type="entry name" value="YefM-like domain"/>
    <property type="match status" value="1"/>
</dbReference>
<proteinExistence type="inferred from homology"/>